<reference evidence="2 3" key="1">
    <citation type="journal article" date="2013" name="Genome Announc.">
        <title>Draft Genome Sequence of Streptomyces viridochromogenes Strain Tu57, Producer of Avilamycin.</title>
        <authorList>
            <person name="Gruning B.A."/>
            <person name="Erxleben A."/>
            <person name="Hahnlein A."/>
            <person name="Gunther S."/>
        </authorList>
    </citation>
    <scope>NUCLEOTIDE SEQUENCE [LARGE SCALE GENOMIC DNA]</scope>
    <source>
        <strain evidence="2 3">Tue57</strain>
    </source>
</reference>
<comment type="caution">
    <text evidence="2">The sequence shown here is derived from an EMBL/GenBank/DDBJ whole genome shotgun (WGS) entry which is preliminary data.</text>
</comment>
<evidence type="ECO:0000256" key="1">
    <source>
        <dbReference type="SAM" id="MobiDB-lite"/>
    </source>
</evidence>
<gene>
    <name evidence="2" type="ORF">STVIR_8632</name>
</gene>
<organism evidence="2 3">
    <name type="scientific">Streptomyces viridochromogenes Tue57</name>
    <dbReference type="NCBI Taxonomy" id="1160705"/>
    <lineage>
        <taxon>Bacteria</taxon>
        <taxon>Bacillati</taxon>
        <taxon>Actinomycetota</taxon>
        <taxon>Actinomycetes</taxon>
        <taxon>Kitasatosporales</taxon>
        <taxon>Streptomycetaceae</taxon>
        <taxon>Streptomyces</taxon>
    </lineage>
</organism>
<sequence length="36" mass="4055">MIDREPHPPRRRVPFEGTPRRGPGAVTVTRMANPTT</sequence>
<name>L8P2J8_STRVR</name>
<dbReference type="AlphaFoldDB" id="L8P2J8"/>
<proteinExistence type="predicted"/>
<feature type="region of interest" description="Disordered" evidence="1">
    <location>
        <begin position="1"/>
        <end position="36"/>
    </location>
</feature>
<evidence type="ECO:0000313" key="2">
    <source>
        <dbReference type="EMBL" id="ELS50394.1"/>
    </source>
</evidence>
<protein>
    <submittedName>
        <fullName evidence="2">Uncharacterized protein</fullName>
    </submittedName>
</protein>
<accession>L8P2J8</accession>
<dbReference type="Proteomes" id="UP000011205">
    <property type="component" value="Unassembled WGS sequence"/>
</dbReference>
<dbReference type="EMBL" id="AMLP01000282">
    <property type="protein sequence ID" value="ELS50394.1"/>
    <property type="molecule type" value="Genomic_DNA"/>
</dbReference>
<evidence type="ECO:0000313" key="3">
    <source>
        <dbReference type="Proteomes" id="UP000011205"/>
    </source>
</evidence>